<evidence type="ECO:0000313" key="2">
    <source>
        <dbReference type="Proteomes" id="UP001500784"/>
    </source>
</evidence>
<proteinExistence type="predicted"/>
<evidence type="ECO:0000313" key="1">
    <source>
        <dbReference type="EMBL" id="GAA1914126.1"/>
    </source>
</evidence>
<comment type="caution">
    <text evidence="1">The sequence shown here is derived from an EMBL/GenBank/DDBJ whole genome shotgun (WGS) entry which is preliminary data.</text>
</comment>
<dbReference type="Proteomes" id="UP001500784">
    <property type="component" value="Unassembled WGS sequence"/>
</dbReference>
<organism evidence="1 2">
    <name type="scientific">Arthrobacter gandavensis</name>
    <dbReference type="NCBI Taxonomy" id="169960"/>
    <lineage>
        <taxon>Bacteria</taxon>
        <taxon>Bacillati</taxon>
        <taxon>Actinomycetota</taxon>
        <taxon>Actinomycetes</taxon>
        <taxon>Micrococcales</taxon>
        <taxon>Micrococcaceae</taxon>
        <taxon>Arthrobacter</taxon>
    </lineage>
</organism>
<dbReference type="EMBL" id="BAAALV010000002">
    <property type="protein sequence ID" value="GAA1914126.1"/>
    <property type="molecule type" value="Genomic_DNA"/>
</dbReference>
<protein>
    <submittedName>
        <fullName evidence="1">Uncharacterized protein</fullName>
    </submittedName>
</protein>
<dbReference type="RefSeq" id="WP_152226865.1">
    <property type="nucleotide sequence ID" value="NZ_BAAALV010000002.1"/>
</dbReference>
<sequence length="81" mass="9755">MEQNIEVNPAPNYWDGETLPLIGGFRDDGYPIPLDCEETKAELQRLQERDRIQHRWRSADEMDEECTRVHRLNTIYRLHWS</sequence>
<name>A0ABP5AHK8_9MICC</name>
<gene>
    <name evidence="1" type="ORF">GCM10009688_18770</name>
</gene>
<reference evidence="2" key="1">
    <citation type="journal article" date="2019" name="Int. J. Syst. Evol. Microbiol.">
        <title>The Global Catalogue of Microorganisms (GCM) 10K type strain sequencing project: providing services to taxonomists for standard genome sequencing and annotation.</title>
        <authorList>
            <consortium name="The Broad Institute Genomics Platform"/>
            <consortium name="The Broad Institute Genome Sequencing Center for Infectious Disease"/>
            <person name="Wu L."/>
            <person name="Ma J."/>
        </authorList>
    </citation>
    <scope>NUCLEOTIDE SEQUENCE [LARGE SCALE GENOMIC DNA]</scope>
    <source>
        <strain evidence="2">JCM 13316</strain>
    </source>
</reference>
<accession>A0ABP5AHK8</accession>
<keyword evidence="2" id="KW-1185">Reference proteome</keyword>